<evidence type="ECO:0000256" key="1">
    <source>
        <dbReference type="SAM" id="MobiDB-lite"/>
    </source>
</evidence>
<name>A0ABY7CTX0_9BASI</name>
<evidence type="ECO:0000313" key="2">
    <source>
        <dbReference type="EMBL" id="WAQ88353.1"/>
    </source>
</evidence>
<accession>A0ABY7CTX0</accession>
<dbReference type="RefSeq" id="XP_053023908.1">
    <property type="nucleotide sequence ID" value="XM_053172693.1"/>
</dbReference>
<evidence type="ECO:0000313" key="3">
    <source>
        <dbReference type="Proteomes" id="UP001164743"/>
    </source>
</evidence>
<feature type="compositionally biased region" description="Low complexity" evidence="1">
    <location>
        <begin position="118"/>
        <end position="137"/>
    </location>
</feature>
<dbReference type="GeneID" id="77813588"/>
<feature type="compositionally biased region" description="Polar residues" evidence="1">
    <location>
        <begin position="138"/>
        <end position="150"/>
    </location>
</feature>
<dbReference type="Proteomes" id="UP001164743">
    <property type="component" value="Chromosome 9A"/>
</dbReference>
<feature type="region of interest" description="Disordered" evidence="1">
    <location>
        <begin position="116"/>
        <end position="190"/>
    </location>
</feature>
<protein>
    <submittedName>
        <fullName evidence="2">Uncharacterized protein</fullName>
    </submittedName>
</protein>
<proteinExistence type="predicted"/>
<organism evidence="2 3">
    <name type="scientific">Puccinia triticina</name>
    <dbReference type="NCBI Taxonomy" id="208348"/>
    <lineage>
        <taxon>Eukaryota</taxon>
        <taxon>Fungi</taxon>
        <taxon>Dikarya</taxon>
        <taxon>Basidiomycota</taxon>
        <taxon>Pucciniomycotina</taxon>
        <taxon>Pucciniomycetes</taxon>
        <taxon>Pucciniales</taxon>
        <taxon>Pucciniaceae</taxon>
        <taxon>Puccinia</taxon>
    </lineage>
</organism>
<gene>
    <name evidence="2" type="ORF">PtA15_9A480</name>
</gene>
<dbReference type="EMBL" id="CP110429">
    <property type="protein sequence ID" value="WAQ88353.1"/>
    <property type="molecule type" value="Genomic_DNA"/>
</dbReference>
<sequence length="314" mass="34863">MTQRSLNAIDRPRHGKACSRQLKHPKLLQIARKAFRSSRSSVTRKTTKLVQIARKATDCSQGYRLLARLQIARKATDCSQGLPTEQIQFPPACSRLRPSRPQLVELVKEIIKFRPMPSTSSDSSLSELDSNLSGLSLVSDSDNEPLSNGHQMHPPPPEETMEAASDATTDSDDKPLINRCQDQPPPPEEIKQAPLVAMTDSDDEPLINRWPVHPPPAKHASEATPADSDDESLINRWPVHPVHPPPAKSAMEATRADSNDEPLINGHPVAPKHRDSQHHLAVGNIPARRKYIRKKTAYVFTSNAEITKGLTWTF</sequence>
<keyword evidence="3" id="KW-1185">Reference proteome</keyword>
<reference evidence="2" key="1">
    <citation type="submission" date="2022-10" db="EMBL/GenBank/DDBJ databases">
        <title>Puccinia triticina Genome sequencing and assembly.</title>
        <authorList>
            <person name="Li C."/>
        </authorList>
    </citation>
    <scope>NUCLEOTIDE SEQUENCE</scope>
    <source>
        <strain evidence="2">Pt15</strain>
    </source>
</reference>